<reference evidence="2" key="1">
    <citation type="submission" date="2017-04" db="EMBL/GenBank/DDBJ databases">
        <title>Population genomics of picophytoplankton unveils novel chromosome hypervariability.</title>
        <authorList>
            <consortium name="DOE Joint Genome Institute"/>
            <person name="Blanc-Mathieu R."/>
            <person name="Krasovec M."/>
            <person name="Hebrard M."/>
            <person name="Yau S."/>
            <person name="Desgranges E."/>
            <person name="Martin J."/>
            <person name="Schackwitz W."/>
            <person name="Kuo A."/>
            <person name="Salin G."/>
            <person name="Donnadieu C."/>
            <person name="Desdevises Y."/>
            <person name="Sanchez-Ferandin S."/>
            <person name="Moreau H."/>
            <person name="Rivals E."/>
            <person name="Grigoriev I.V."/>
            <person name="Grimsley N."/>
            <person name="Eyre-Walker A."/>
            <person name="Piganeau G."/>
        </authorList>
    </citation>
    <scope>NUCLEOTIDE SEQUENCE [LARGE SCALE GENOMIC DNA]</scope>
    <source>
        <strain evidence="2">RCC 1115</strain>
    </source>
</reference>
<organism evidence="2">
    <name type="scientific">Ostreococcus tauri</name>
    <name type="common">Marine green alga</name>
    <dbReference type="NCBI Taxonomy" id="70448"/>
    <lineage>
        <taxon>Eukaryota</taxon>
        <taxon>Viridiplantae</taxon>
        <taxon>Chlorophyta</taxon>
        <taxon>Mamiellophyceae</taxon>
        <taxon>Mamiellales</taxon>
        <taxon>Bathycoccaceae</taxon>
        <taxon>Ostreococcus</taxon>
    </lineage>
</organism>
<dbReference type="eggNOG" id="ENOG502QT54">
    <property type="taxonomic scope" value="Eukaryota"/>
</dbReference>
<dbReference type="Proteomes" id="UP000195557">
    <property type="component" value="Unassembled WGS sequence"/>
</dbReference>
<dbReference type="PANTHER" id="PTHR31208">
    <property type="entry name" value="EXPRESSED PROTEIN"/>
    <property type="match status" value="1"/>
</dbReference>
<evidence type="ECO:0000256" key="1">
    <source>
        <dbReference type="SAM" id="MobiDB-lite"/>
    </source>
</evidence>
<dbReference type="EMBL" id="KZ155771">
    <property type="protein sequence ID" value="OUS49318.1"/>
    <property type="molecule type" value="Genomic_DNA"/>
</dbReference>
<gene>
    <name evidence="2" type="ORF">BE221DRAFT_188588</name>
</gene>
<sequence length="260" mass="28341">MSATSTSHVRAISTEARRHSHSNASPRAVRASASSRSSPDAVRDELDRCFALVERLGRGVVYLGSARVKESHSHYVHARSLAKEIAHTLDCTTWSGGGAGMMDAATRGALDANKPVGGIMIDLEAGQRKGTKPSRTHPYLPAESYLCARFFSARKHGLVDAATRATKRDRTAFVALPGGVGTLDEIFEILALVQLKRLDTAHEVPFLFMNYDGCYAGLLDFLKRDLASYGAVTTEELEDLFVACDTNEDALAYLKKFYNL</sequence>
<accession>A0A1Y5IIB4</accession>
<dbReference type="PANTHER" id="PTHR31208:SF11">
    <property type="entry name" value="CYTOKININ RIBOSIDE 5'-MONOPHOSPHATE PHOSPHORIBOHYDROLASE"/>
    <property type="match status" value="1"/>
</dbReference>
<dbReference type="InterPro" id="IPR031100">
    <property type="entry name" value="LOG_fam"/>
</dbReference>
<name>A0A1Y5IIB4_OSTTA</name>
<proteinExistence type="predicted"/>
<dbReference type="SUPFAM" id="SSF102405">
    <property type="entry name" value="MCP/YpsA-like"/>
    <property type="match status" value="1"/>
</dbReference>
<dbReference type="Pfam" id="PF03641">
    <property type="entry name" value="Lysine_decarbox"/>
    <property type="match status" value="1"/>
</dbReference>
<feature type="compositionally biased region" description="Low complexity" evidence="1">
    <location>
        <begin position="24"/>
        <end position="40"/>
    </location>
</feature>
<evidence type="ECO:0000313" key="2">
    <source>
        <dbReference type="EMBL" id="OUS49318.1"/>
    </source>
</evidence>
<protein>
    <submittedName>
        <fullName evidence="2">Uncharacterized protein</fullName>
    </submittedName>
</protein>
<feature type="region of interest" description="Disordered" evidence="1">
    <location>
        <begin position="1"/>
        <end position="40"/>
    </location>
</feature>
<dbReference type="Gene3D" id="3.40.50.450">
    <property type="match status" value="1"/>
</dbReference>
<dbReference type="AlphaFoldDB" id="A0A1Y5IIB4"/>